<evidence type="ECO:0000256" key="1">
    <source>
        <dbReference type="SAM" id="SignalP"/>
    </source>
</evidence>
<protein>
    <recommendedName>
        <fullName evidence="4">DUF4034 domain-containing protein</fullName>
    </recommendedName>
</protein>
<evidence type="ECO:0008006" key="4">
    <source>
        <dbReference type="Google" id="ProtNLM"/>
    </source>
</evidence>
<keyword evidence="3" id="KW-1185">Reference proteome</keyword>
<name>A0A8J7MGN5_9BACT</name>
<gene>
    <name evidence="2" type="ORF">JIN82_14940</name>
</gene>
<sequence>MKKCIATLLLLGCIFGVLITVASKSNSDGNQNLNQNEVSSASSGNFDKVKFIDDTQSLIAQSNYLALGLFYQDLDTQHNIWLRVKSLDISEVEELLPYVEAIEKEQPSTTSTYLADMLIEWYTALSKEKSYAYATATGNTQMSARVLAQWEQHDSEDLKAFYTKLVNEPNTSGSQPALSSGRLHERLFPTLLSNNIPLGIEAAVNEWNYNLNDILSEAIFANRDNDEFITSILDYLKTYQNNDIRRIVYENIPHEKFDSQSATAYLSTVEGLSERARIALLLASGHITEFETSSALDQLCNLINDVDLLSTVAIWHMNHLARVNPEQLKAWLSQDERAEIKDTFIAALLRNSHAPWYSGKGALYWIDLMNDRELHSRSITTACNRGFRLGEKGLKEWIINYSTDEIRYNFALDHIWENPKAALDVALSIKDEPKKTKVARYIYQQFSRDKANDSEEWFIEQNDAVKALLHGPLN</sequence>
<dbReference type="EMBL" id="JAENIM010000045">
    <property type="protein sequence ID" value="MBK1792458.1"/>
    <property type="molecule type" value="Genomic_DNA"/>
</dbReference>
<dbReference type="Proteomes" id="UP000624703">
    <property type="component" value="Unassembled WGS sequence"/>
</dbReference>
<evidence type="ECO:0000313" key="3">
    <source>
        <dbReference type="Proteomes" id="UP000624703"/>
    </source>
</evidence>
<dbReference type="AlphaFoldDB" id="A0A8J7MGN5"/>
<keyword evidence="1" id="KW-0732">Signal</keyword>
<comment type="caution">
    <text evidence="2">The sequence shown here is derived from an EMBL/GenBank/DDBJ whole genome shotgun (WGS) entry which is preliminary data.</text>
</comment>
<dbReference type="RefSeq" id="WP_200312468.1">
    <property type="nucleotide sequence ID" value="NZ_JAENIM010000045.1"/>
</dbReference>
<feature type="signal peptide" evidence="1">
    <location>
        <begin position="1"/>
        <end position="19"/>
    </location>
</feature>
<evidence type="ECO:0000313" key="2">
    <source>
        <dbReference type="EMBL" id="MBK1792458.1"/>
    </source>
</evidence>
<proteinExistence type="predicted"/>
<organism evidence="2 3">
    <name type="scientific">Persicirhabdus sediminis</name>
    <dbReference type="NCBI Taxonomy" id="454144"/>
    <lineage>
        <taxon>Bacteria</taxon>
        <taxon>Pseudomonadati</taxon>
        <taxon>Verrucomicrobiota</taxon>
        <taxon>Verrucomicrobiia</taxon>
        <taxon>Verrucomicrobiales</taxon>
        <taxon>Verrucomicrobiaceae</taxon>
        <taxon>Persicirhabdus</taxon>
    </lineage>
</organism>
<feature type="chain" id="PRO_5035314071" description="DUF4034 domain-containing protein" evidence="1">
    <location>
        <begin position="20"/>
        <end position="474"/>
    </location>
</feature>
<accession>A0A8J7MGN5</accession>
<reference evidence="2" key="1">
    <citation type="submission" date="2021-01" db="EMBL/GenBank/DDBJ databases">
        <title>Modified the classification status of verrucomicrobia.</title>
        <authorList>
            <person name="Feng X."/>
        </authorList>
    </citation>
    <scope>NUCLEOTIDE SEQUENCE</scope>
    <source>
        <strain evidence="2">_KCTC 22039</strain>
    </source>
</reference>